<dbReference type="EMBL" id="SLWQ01000001">
    <property type="protein sequence ID" value="TCO43245.1"/>
    <property type="molecule type" value="Genomic_DNA"/>
</dbReference>
<evidence type="ECO:0000256" key="1">
    <source>
        <dbReference type="ARBA" id="ARBA00022679"/>
    </source>
</evidence>
<dbReference type="AlphaFoldDB" id="A0A4R2IKL3"/>
<accession>A0A4R2IKL3</accession>
<feature type="domain" description="APS kinase" evidence="2">
    <location>
        <begin position="1"/>
        <end position="114"/>
    </location>
</feature>
<evidence type="ECO:0000313" key="3">
    <source>
        <dbReference type="EMBL" id="TCO43245.1"/>
    </source>
</evidence>
<dbReference type="SUPFAM" id="SSF52540">
    <property type="entry name" value="P-loop containing nucleoside triphosphate hydrolases"/>
    <property type="match status" value="1"/>
</dbReference>
<keyword evidence="3" id="KW-0418">Kinase</keyword>
<dbReference type="Pfam" id="PF01583">
    <property type="entry name" value="APS_kinase"/>
    <property type="match status" value="1"/>
</dbReference>
<dbReference type="InterPro" id="IPR027417">
    <property type="entry name" value="P-loop_NTPase"/>
</dbReference>
<keyword evidence="4" id="KW-1185">Reference proteome</keyword>
<proteinExistence type="predicted"/>
<dbReference type="Gene3D" id="3.40.50.300">
    <property type="entry name" value="P-loop containing nucleotide triphosphate hydrolases"/>
    <property type="match status" value="1"/>
</dbReference>
<gene>
    <name evidence="3" type="ORF">EV148_101666</name>
</gene>
<keyword evidence="1" id="KW-0808">Transferase</keyword>
<reference evidence="3 4" key="1">
    <citation type="journal article" date="2015" name="Stand. Genomic Sci.">
        <title>Genomic Encyclopedia of Bacterial and Archaeal Type Strains, Phase III: the genomes of soil and plant-associated and newly described type strains.</title>
        <authorList>
            <person name="Whitman W.B."/>
            <person name="Woyke T."/>
            <person name="Klenk H.P."/>
            <person name="Zhou Y."/>
            <person name="Lilburn T.G."/>
            <person name="Beck B.J."/>
            <person name="De Vos P."/>
            <person name="Vandamme P."/>
            <person name="Eisen J.A."/>
            <person name="Garrity G."/>
            <person name="Hugenholtz P."/>
            <person name="Kyrpides N.C."/>
        </authorList>
    </citation>
    <scope>NUCLEOTIDE SEQUENCE [LARGE SCALE GENOMIC DNA]</scope>
    <source>
        <strain evidence="3 4">A3</strain>
    </source>
</reference>
<name>A0A4R2IKL3_9GAMM</name>
<protein>
    <submittedName>
        <fullName evidence="3">Adenylylsulfate kinase-like enzyme</fullName>
    </submittedName>
</protein>
<comment type="caution">
    <text evidence="3">The sequence shown here is derived from an EMBL/GenBank/DDBJ whole genome shotgun (WGS) entry which is preliminary data.</text>
</comment>
<organism evidence="3 4">
    <name type="scientific">Dokdonella fugitiva</name>
    <dbReference type="NCBI Taxonomy" id="328517"/>
    <lineage>
        <taxon>Bacteria</taxon>
        <taxon>Pseudomonadati</taxon>
        <taxon>Pseudomonadota</taxon>
        <taxon>Gammaproteobacteria</taxon>
        <taxon>Lysobacterales</taxon>
        <taxon>Rhodanobacteraceae</taxon>
        <taxon>Dokdonella</taxon>
    </lineage>
</organism>
<evidence type="ECO:0000259" key="2">
    <source>
        <dbReference type="Pfam" id="PF01583"/>
    </source>
</evidence>
<dbReference type="OrthoDB" id="9804504at2"/>
<dbReference type="RefSeq" id="WP_158287297.1">
    <property type="nucleotide sequence ID" value="NZ_JACGXM010000002.1"/>
</dbReference>
<dbReference type="GO" id="GO:0016301">
    <property type="term" value="F:kinase activity"/>
    <property type="evidence" value="ECO:0007669"/>
    <property type="project" value="UniProtKB-KW"/>
</dbReference>
<sequence length="162" mass="17080">MIWITGLPGAGKSSAAAATVALLRHAGEAALLLDGDRLRAALAPLGGGYDEASRRRLASVYANLAGEACVQGLTAVVATVSLFADVHANNRQRFARYLEVLLVCDEAERARRRPRASAGPEVGHELAFDWPLAADLRLDSGAVPAAQIATRIVAQWRAGRDA</sequence>
<dbReference type="Proteomes" id="UP000294862">
    <property type="component" value="Unassembled WGS sequence"/>
</dbReference>
<dbReference type="InterPro" id="IPR059117">
    <property type="entry name" value="APS_kinase_dom"/>
</dbReference>
<evidence type="ECO:0000313" key="4">
    <source>
        <dbReference type="Proteomes" id="UP000294862"/>
    </source>
</evidence>